<name>A0ABR9K6N7_9ACTN</name>
<sequence>MNSSTTHADPLSPGTHTYIVAGLVQRYHVHGRGPVCVAHSGGPGIFWDYMRMPALEEHLTMVYIEPIGTAKDNHLPSHPHGYTRERYSSLLRELITRLGVPKAHLLGHSHGAFVAAYHALYCSEQLAGVVLYEGAPVTGPEHGAEAGRMVEAFAAKHAHHPGLPGVLAAFGAMSGICNDEQAEAVAKGVLPSYFADFWGNEERYGPLRGAIRATYISGLEEDLVPDTVDDRAALKDLRVPALVIVGRHDVICGVRWGLELAELIPDSRLLILENSGHLGHVEEPELFADAVRRFVAETAVPQDGAVEDSTGQAPR</sequence>
<protein>
    <submittedName>
        <fullName evidence="2">Pimeloyl-ACP methyl ester carboxylesterase</fullName>
    </submittedName>
</protein>
<gene>
    <name evidence="2" type="ORF">H4W81_000457</name>
</gene>
<reference evidence="2 3" key="1">
    <citation type="submission" date="2020-10" db="EMBL/GenBank/DDBJ databases">
        <title>Sequencing the genomes of 1000 actinobacteria strains.</title>
        <authorList>
            <person name="Klenk H.-P."/>
        </authorList>
    </citation>
    <scope>NUCLEOTIDE SEQUENCE [LARGE SCALE GENOMIC DNA]</scope>
    <source>
        <strain evidence="2 3">DSM 43748</strain>
    </source>
</reference>
<dbReference type="EMBL" id="JADBEF010000001">
    <property type="protein sequence ID" value="MBE1557678.1"/>
    <property type="molecule type" value="Genomic_DNA"/>
</dbReference>
<organism evidence="2 3">
    <name type="scientific">Nonomuraea africana</name>
    <dbReference type="NCBI Taxonomy" id="46171"/>
    <lineage>
        <taxon>Bacteria</taxon>
        <taxon>Bacillati</taxon>
        <taxon>Actinomycetota</taxon>
        <taxon>Actinomycetes</taxon>
        <taxon>Streptosporangiales</taxon>
        <taxon>Streptosporangiaceae</taxon>
        <taxon>Nonomuraea</taxon>
    </lineage>
</organism>
<evidence type="ECO:0000313" key="3">
    <source>
        <dbReference type="Proteomes" id="UP000661607"/>
    </source>
</evidence>
<dbReference type="Pfam" id="PF00561">
    <property type="entry name" value="Abhydrolase_1"/>
    <property type="match status" value="1"/>
</dbReference>
<dbReference type="PANTHER" id="PTHR43798">
    <property type="entry name" value="MONOACYLGLYCEROL LIPASE"/>
    <property type="match status" value="1"/>
</dbReference>
<evidence type="ECO:0000259" key="1">
    <source>
        <dbReference type="Pfam" id="PF00561"/>
    </source>
</evidence>
<keyword evidence="3" id="KW-1185">Reference proteome</keyword>
<dbReference type="InterPro" id="IPR029058">
    <property type="entry name" value="AB_hydrolase_fold"/>
</dbReference>
<accession>A0ABR9K6N7</accession>
<proteinExistence type="predicted"/>
<comment type="caution">
    <text evidence="2">The sequence shown here is derived from an EMBL/GenBank/DDBJ whole genome shotgun (WGS) entry which is preliminary data.</text>
</comment>
<dbReference type="Proteomes" id="UP000661607">
    <property type="component" value="Unassembled WGS sequence"/>
</dbReference>
<dbReference type="Gene3D" id="3.40.50.1820">
    <property type="entry name" value="alpha/beta hydrolase"/>
    <property type="match status" value="1"/>
</dbReference>
<dbReference type="PANTHER" id="PTHR43798:SF33">
    <property type="entry name" value="HYDROLASE, PUTATIVE (AFU_ORTHOLOGUE AFUA_2G14860)-RELATED"/>
    <property type="match status" value="1"/>
</dbReference>
<dbReference type="RefSeq" id="WP_192773230.1">
    <property type="nucleotide sequence ID" value="NZ_BAAASY010000047.1"/>
</dbReference>
<feature type="domain" description="AB hydrolase-1" evidence="1">
    <location>
        <begin position="39"/>
        <end position="284"/>
    </location>
</feature>
<dbReference type="InterPro" id="IPR000073">
    <property type="entry name" value="AB_hydrolase_1"/>
</dbReference>
<evidence type="ECO:0000313" key="2">
    <source>
        <dbReference type="EMBL" id="MBE1557678.1"/>
    </source>
</evidence>
<dbReference type="InterPro" id="IPR050266">
    <property type="entry name" value="AB_hydrolase_sf"/>
</dbReference>
<dbReference type="SUPFAM" id="SSF53474">
    <property type="entry name" value="alpha/beta-Hydrolases"/>
    <property type="match status" value="1"/>
</dbReference>